<gene>
    <name evidence="1" type="ORF">F4820DRAFT_216654</name>
</gene>
<comment type="caution">
    <text evidence="1">The sequence shown here is derived from an EMBL/GenBank/DDBJ whole genome shotgun (WGS) entry which is preliminary data.</text>
</comment>
<proteinExistence type="predicted"/>
<organism evidence="1 2">
    <name type="scientific">Hypoxylon rubiginosum</name>
    <dbReference type="NCBI Taxonomy" id="110542"/>
    <lineage>
        <taxon>Eukaryota</taxon>
        <taxon>Fungi</taxon>
        <taxon>Dikarya</taxon>
        <taxon>Ascomycota</taxon>
        <taxon>Pezizomycotina</taxon>
        <taxon>Sordariomycetes</taxon>
        <taxon>Xylariomycetidae</taxon>
        <taxon>Xylariales</taxon>
        <taxon>Hypoxylaceae</taxon>
        <taxon>Hypoxylon</taxon>
    </lineage>
</organism>
<evidence type="ECO:0000313" key="1">
    <source>
        <dbReference type="EMBL" id="KAI4858594.1"/>
    </source>
</evidence>
<accession>A0ACB9YGI0</accession>
<evidence type="ECO:0000313" key="2">
    <source>
        <dbReference type="Proteomes" id="UP001497700"/>
    </source>
</evidence>
<sequence length="615" mass="69957">MPSRFGSSFIHRRGSVRDNRDLPPVQLSNPAREFVDSRVEINHPRTFDAPAAANGRPEADSPEKQSSSDDLIPQNEEEDAHCKQFAEVLKTFENDLPTKYKTRFNLGGKHSWSEVIEEASIAEMKYKKKADKESPFGRVRGFFRSLQKKSPILDSWLDLLPDESEYASLICGGFKIILRAAARMDEIKEFMVKAMATIPEEVESAQLMIDYNQDLDTSRRLYRRVSSLYYSVFGILEHIINWYGQRSAARHFKAILQQSIYEKELEDKVNDFKAAVSAVKDEANLCGLRRLHDIYHDGLAMQKILQSLEEALRSNPKLHPQSGQPLQVQYTQPQAPRRKAISRQSLCESVLRYDPDVPWADLTAIMHRGSELSLKEQDRIVYVIESPVLRNWLLSPKNGILLVRENSEDLDSSSTSSAMSFVAAHIIQSTQQQAQKSRLLSLHWFAGQHRNARSDADANVHGVVRSLIGQLLHVYGRFDLYFIKQSTALAIRERNDLKVLCDVFDELLFQLPEKTVLFCVVDWLACLEYRHRDDVQYLLERLRAVARHAGGKGTLFKLLLTHAGGAFRAAAVLDGPGEILDVPEDGDGNRMGFNKLMWDLKVSSKIDHLAARPKR</sequence>
<reference evidence="1 2" key="1">
    <citation type="journal article" date="2022" name="New Phytol.">
        <title>Ecological generalism drives hyperdiversity of secondary metabolite gene clusters in xylarialean endophytes.</title>
        <authorList>
            <person name="Franco M.E.E."/>
            <person name="Wisecaver J.H."/>
            <person name="Arnold A.E."/>
            <person name="Ju Y.M."/>
            <person name="Slot J.C."/>
            <person name="Ahrendt S."/>
            <person name="Moore L.P."/>
            <person name="Eastman K.E."/>
            <person name="Scott K."/>
            <person name="Konkel Z."/>
            <person name="Mondo S.J."/>
            <person name="Kuo A."/>
            <person name="Hayes R.D."/>
            <person name="Haridas S."/>
            <person name="Andreopoulos B."/>
            <person name="Riley R."/>
            <person name="LaButti K."/>
            <person name="Pangilinan J."/>
            <person name="Lipzen A."/>
            <person name="Amirebrahimi M."/>
            <person name="Yan J."/>
            <person name="Adam C."/>
            <person name="Keymanesh K."/>
            <person name="Ng V."/>
            <person name="Louie K."/>
            <person name="Northen T."/>
            <person name="Drula E."/>
            <person name="Henrissat B."/>
            <person name="Hsieh H.M."/>
            <person name="Youens-Clark K."/>
            <person name="Lutzoni F."/>
            <person name="Miadlikowska J."/>
            <person name="Eastwood D.C."/>
            <person name="Hamelin R.C."/>
            <person name="Grigoriev I.V."/>
            <person name="U'Ren J.M."/>
        </authorList>
    </citation>
    <scope>NUCLEOTIDE SEQUENCE [LARGE SCALE GENOMIC DNA]</scope>
    <source>
        <strain evidence="1 2">CBS 119005</strain>
    </source>
</reference>
<protein>
    <submittedName>
        <fullName evidence="1">Uncharacterized protein</fullName>
    </submittedName>
</protein>
<dbReference type="EMBL" id="MU393716">
    <property type="protein sequence ID" value="KAI4858594.1"/>
    <property type="molecule type" value="Genomic_DNA"/>
</dbReference>
<dbReference type="Proteomes" id="UP001497700">
    <property type="component" value="Unassembled WGS sequence"/>
</dbReference>
<name>A0ACB9YGI0_9PEZI</name>
<keyword evidence="2" id="KW-1185">Reference proteome</keyword>